<dbReference type="EMBL" id="MZ375169">
    <property type="protein sequence ID" value="UCS96351.1"/>
    <property type="molecule type" value="Genomic_RNA"/>
</dbReference>
<feature type="non-terminal residue" evidence="8">
    <location>
        <position position="335"/>
    </location>
</feature>
<accession>A0A8K1JFU1</accession>
<dbReference type="GO" id="GO:0000166">
    <property type="term" value="F:nucleotide binding"/>
    <property type="evidence" value="ECO:0007669"/>
    <property type="project" value="UniProtKB-KW"/>
</dbReference>
<keyword evidence="2 6" id="KW-0548">Nucleotidyltransferase</keyword>
<dbReference type="InterPro" id="IPR001205">
    <property type="entry name" value="RNA-dir_pol_C"/>
</dbReference>
<evidence type="ECO:0000256" key="2">
    <source>
        <dbReference type="ARBA" id="ARBA00022695"/>
    </source>
</evidence>
<feature type="domain" description="RNA-directed RNA polymerase C-terminal" evidence="7">
    <location>
        <begin position="24"/>
        <end position="193"/>
    </location>
</feature>
<organism evidence="8">
    <name type="scientific">Riboviria sp</name>
    <dbReference type="NCBI Taxonomy" id="2585031"/>
    <lineage>
        <taxon>Viruses</taxon>
        <taxon>Riboviria</taxon>
    </lineage>
</organism>
<keyword evidence="6 8" id="KW-0696">RNA-directed RNA polymerase</keyword>
<dbReference type="PRINTS" id="PR00914">
    <property type="entry name" value="LVIRUSRNAPOL"/>
</dbReference>
<dbReference type="GO" id="GO:0003968">
    <property type="term" value="F:RNA-directed RNA polymerase activity"/>
    <property type="evidence" value="ECO:0007669"/>
    <property type="project" value="UniProtKB-KW"/>
</dbReference>
<dbReference type="Pfam" id="PF00680">
    <property type="entry name" value="RdRP_1"/>
    <property type="match status" value="1"/>
</dbReference>
<sequence>MEQAYSPCVWSLPDDFDSRDRFEQALRRLDMQSSPGMPYMKEAPTNGKWLKWNGVLYDEMQANRLWHDVKLVLADDWDHLIRVFIKQEPCKTHKAKEGRWRLIMASSLPVQVAWHMLFDYMNDLEIKECYNIPSQHGLVMVGGGWKDYLRSWKNQGLTVGLDKSAWDWTAPFWTFEWDLDFRYRMGRGKRMEEWYRLAKLMYRHMFEEAVIQLSDGTLLRQMVPGIMKSGCVNTISTNGHAQVMLHCVVAEEARKPYEPYPKTCGDDTLEHPMHTEDLELYSQYGVVVKSVSEDLEFVGHQFTDNGPHPLYMSKHLKKLLYSSDEILPEYFDAMA</sequence>
<reference evidence="8" key="1">
    <citation type="submission" date="2021-06" db="EMBL/GenBank/DDBJ databases">
        <title>Viral sequences from lizard feces in the Qinghai-Tibetan Plateau, China.</title>
        <authorList>
            <person name="Lu J."/>
            <person name="Shen Q."/>
            <person name="Zhang W."/>
        </authorList>
    </citation>
    <scope>NUCLEOTIDE SEQUENCE</scope>
    <source>
        <strain evidence="8">1PE-RDRP-20</strain>
    </source>
</reference>
<evidence type="ECO:0000256" key="4">
    <source>
        <dbReference type="ARBA" id="ARBA00022953"/>
    </source>
</evidence>
<comment type="catalytic activity">
    <reaction evidence="5 6">
        <text>RNA(n) + a ribonucleoside 5'-triphosphate = RNA(n+1) + diphosphate</text>
        <dbReference type="Rhea" id="RHEA:21248"/>
        <dbReference type="Rhea" id="RHEA-COMP:14527"/>
        <dbReference type="Rhea" id="RHEA-COMP:17342"/>
        <dbReference type="ChEBI" id="CHEBI:33019"/>
        <dbReference type="ChEBI" id="CHEBI:61557"/>
        <dbReference type="ChEBI" id="CHEBI:140395"/>
        <dbReference type="EC" id="2.7.7.48"/>
    </reaction>
</comment>
<dbReference type="InterPro" id="IPR043502">
    <property type="entry name" value="DNA/RNA_pol_sf"/>
</dbReference>
<keyword evidence="4 6" id="KW-0693">Viral RNA replication</keyword>
<dbReference type="SUPFAM" id="SSF56672">
    <property type="entry name" value="DNA/RNA polymerases"/>
    <property type="match status" value="1"/>
</dbReference>
<evidence type="ECO:0000256" key="1">
    <source>
        <dbReference type="ARBA" id="ARBA00022679"/>
    </source>
</evidence>
<dbReference type="EC" id="2.7.7.48" evidence="6"/>
<name>A0A8K1JFU1_9VIRU</name>
<dbReference type="GO" id="GO:0006351">
    <property type="term" value="P:DNA-templated transcription"/>
    <property type="evidence" value="ECO:0007669"/>
    <property type="project" value="InterPro"/>
</dbReference>
<dbReference type="GO" id="GO:0003723">
    <property type="term" value="F:RNA binding"/>
    <property type="evidence" value="ECO:0007669"/>
    <property type="project" value="InterPro"/>
</dbReference>
<proteinExistence type="predicted"/>
<dbReference type="Pfam" id="PF02123">
    <property type="entry name" value="RdRP_4"/>
    <property type="match status" value="1"/>
</dbReference>
<evidence type="ECO:0000259" key="7">
    <source>
        <dbReference type="Pfam" id="PF00680"/>
    </source>
</evidence>
<evidence type="ECO:0000313" key="8">
    <source>
        <dbReference type="EMBL" id="UCS96351.1"/>
    </source>
</evidence>
<evidence type="ECO:0000256" key="6">
    <source>
        <dbReference type="RuleBase" id="RU364050"/>
    </source>
</evidence>
<protein>
    <recommendedName>
        <fullName evidence="6">RNA-directed RNA polymerase</fullName>
        <ecNumber evidence="6">2.7.7.48</ecNumber>
    </recommendedName>
</protein>
<dbReference type="InterPro" id="IPR001795">
    <property type="entry name" value="RNA-dir_pol_luteovirus"/>
</dbReference>
<keyword evidence="1 6" id="KW-0808">Transferase</keyword>
<evidence type="ECO:0000256" key="3">
    <source>
        <dbReference type="ARBA" id="ARBA00022741"/>
    </source>
</evidence>
<evidence type="ECO:0000256" key="5">
    <source>
        <dbReference type="ARBA" id="ARBA00048744"/>
    </source>
</evidence>
<keyword evidence="3 6" id="KW-0547">Nucleotide-binding</keyword>